<dbReference type="Pfam" id="PF04168">
    <property type="entry name" value="Alpha-E"/>
    <property type="match status" value="1"/>
</dbReference>
<proteinExistence type="predicted"/>
<protein>
    <submittedName>
        <fullName evidence="3">Putative circularly permuted ATP-grasp superfamily protein/putative alpha-E superfamily protein</fullName>
    </submittedName>
</protein>
<evidence type="ECO:0000313" key="4">
    <source>
        <dbReference type="Proteomes" id="UP000549457"/>
    </source>
</evidence>
<dbReference type="RefSeq" id="WP_184148223.1">
    <property type="nucleotide sequence ID" value="NZ_JACHFM010000002.1"/>
</dbReference>
<dbReference type="Pfam" id="PF14403">
    <property type="entry name" value="CP_ATPgrasp_2"/>
    <property type="match status" value="1"/>
</dbReference>
<sequence>MPTSARRQGRAGDEAAIARLLAGYHPPAGTSDELYDHEGAIRPVWREFIGHLAGLPPDDVTRRFARGDQYLRDAGVFYRQYDAKGANERDWPLSHVPVLIEEAEAESLSRGLIQRANLLEMVLADLYGENRLVANGHLPAGLIAANREWLRPLVGVRPRGGHFLHLVAFEIGRGPDGNWWVLGDRTQAPSGAGFALENRVATARVFSDFAAEIHVHRLAGFFRAFRGALQRLSPDPASRIAILTPGPLNDTYYEHAYIARYLGFMLLEGEDLAVEGGKVMVRTVDGLRPISVLWRRLDAAFADPLELDDTSRLGTPGLVGALREGSVTLVNALGSGVLESRALLAFLPRIAEELLGEPLLLPNIATWWCGQPTERAHVRANLDRLMIGSALSTRLPFEPDDATLLGRQLREGAPGEPADGAQGAFDDWIETNGASLVGQEAVVLSTTPAWVDGALVPRPMSLRVFLARTATGWEVMPGGFARIGNSLDPKAIAMQRGGSAADVWVVSPEPVDHVSLLEPRPGGFARTAPGVLPARAADNLFWLGRYVERAEGIMRMARAYHVRLAETADPEAPLTAHLAAYLERAGVELDRPIPHALTDVLVSAIISAGNVRDRFSIDGWMALNDLLKTANQLAGRVTEGDDAARALGVLLRKITGFSGLVHENMYRFTGWRFLSVGRSLERAITMAGALSAFADPGAPDGALDLAVEIGDSVMTHRQRYAVTTSRETVVDLLALDALNPRSVLYQLSEIRDHVAFLPDAEVNGQMSPLARRVLQLHTALAVETPGTVDPGALCDLVNDIGGLSTLLSDTYLR</sequence>
<evidence type="ECO:0000259" key="1">
    <source>
        <dbReference type="Pfam" id="PF04168"/>
    </source>
</evidence>
<dbReference type="InterPro" id="IPR007296">
    <property type="entry name" value="DUF403"/>
</dbReference>
<dbReference type="EMBL" id="JACHFM010000002">
    <property type="protein sequence ID" value="MBB5221757.1"/>
    <property type="molecule type" value="Genomic_DNA"/>
</dbReference>
<dbReference type="InterPro" id="IPR025841">
    <property type="entry name" value="CP_ATPgrasp_2"/>
</dbReference>
<dbReference type="PANTHER" id="PTHR34595">
    <property type="entry name" value="BLR5612 PROTEIN"/>
    <property type="match status" value="1"/>
</dbReference>
<dbReference type="SUPFAM" id="SSF56059">
    <property type="entry name" value="Glutathione synthetase ATP-binding domain-like"/>
    <property type="match status" value="1"/>
</dbReference>
<accession>A0A840SIQ4</accession>
<dbReference type="Gene3D" id="3.40.50.11290">
    <property type="match status" value="1"/>
</dbReference>
<dbReference type="Proteomes" id="UP000549457">
    <property type="component" value="Unassembled WGS sequence"/>
</dbReference>
<dbReference type="PANTHER" id="PTHR34595:SF2">
    <property type="entry name" value="BLR2978 PROTEIN"/>
    <property type="match status" value="1"/>
</dbReference>
<dbReference type="InterPro" id="IPR051680">
    <property type="entry name" value="ATP-dep_Glu-Cys_Ligase-2"/>
</dbReference>
<evidence type="ECO:0000259" key="2">
    <source>
        <dbReference type="Pfam" id="PF14403"/>
    </source>
</evidence>
<comment type="caution">
    <text evidence="3">The sequence shown here is derived from an EMBL/GenBank/DDBJ whole genome shotgun (WGS) entry which is preliminary data.</text>
</comment>
<feature type="domain" description="Circularly permuted ATP-grasp type 2" evidence="2">
    <location>
        <begin position="97"/>
        <end position="483"/>
    </location>
</feature>
<reference evidence="3 4" key="1">
    <citation type="submission" date="2020-08" db="EMBL/GenBank/DDBJ databases">
        <title>Genomic Encyclopedia of Type Strains, Phase IV (KMG-IV): sequencing the most valuable type-strain genomes for metagenomic binning, comparative biology and taxonomic classification.</title>
        <authorList>
            <person name="Goeker M."/>
        </authorList>
    </citation>
    <scope>NUCLEOTIDE SEQUENCE [LARGE SCALE GENOMIC DNA]</scope>
    <source>
        <strain evidence="3 4">DSM 101730</strain>
    </source>
</reference>
<gene>
    <name evidence="3" type="ORF">HNP73_001693</name>
</gene>
<feature type="domain" description="DUF403" evidence="1">
    <location>
        <begin position="532"/>
        <end position="811"/>
    </location>
</feature>
<name>A0A840SIQ4_9RHOB</name>
<keyword evidence="4" id="KW-1185">Reference proteome</keyword>
<evidence type="ECO:0000313" key="3">
    <source>
        <dbReference type="EMBL" id="MBB5221757.1"/>
    </source>
</evidence>
<dbReference type="AlphaFoldDB" id="A0A840SIQ4"/>
<organism evidence="3 4">
    <name type="scientific">Amaricoccus macauensis</name>
    <dbReference type="NCBI Taxonomy" id="57001"/>
    <lineage>
        <taxon>Bacteria</taxon>
        <taxon>Pseudomonadati</taxon>
        <taxon>Pseudomonadota</taxon>
        <taxon>Alphaproteobacteria</taxon>
        <taxon>Rhodobacterales</taxon>
        <taxon>Paracoccaceae</taxon>
        <taxon>Amaricoccus</taxon>
    </lineage>
</organism>